<protein>
    <recommendedName>
        <fullName evidence="3">Protein L</fullName>
    </recommendedName>
</protein>
<dbReference type="Proteomes" id="UP000236345">
    <property type="component" value="Unassembled WGS sequence"/>
</dbReference>
<sequence length="78" mass="8793">MANYKYSNELHQNNHVDFDKVHTPNTAAPYPGIYKCTGCGREIAIAGGHNLPPQNHHQHQNPLTSIQWKLVVCTTDKK</sequence>
<evidence type="ECO:0000313" key="2">
    <source>
        <dbReference type="Proteomes" id="UP000236345"/>
    </source>
</evidence>
<proteinExistence type="predicted"/>
<dbReference type="EMBL" id="NWUO01000030">
    <property type="protein sequence ID" value="PNS09932.1"/>
    <property type="molecule type" value="Genomic_DNA"/>
</dbReference>
<accession>A0A2K1Q4F9</accession>
<gene>
    <name evidence="1" type="ORF">COO59_20160</name>
</gene>
<evidence type="ECO:0000313" key="1">
    <source>
        <dbReference type="EMBL" id="PNS09932.1"/>
    </source>
</evidence>
<comment type="caution">
    <text evidence="1">The sequence shown here is derived from an EMBL/GenBank/DDBJ whole genome shotgun (WGS) entry which is preliminary data.</text>
</comment>
<evidence type="ECO:0008006" key="3">
    <source>
        <dbReference type="Google" id="ProtNLM"/>
    </source>
</evidence>
<dbReference type="AlphaFoldDB" id="A0A2K1Q4F9"/>
<dbReference type="OrthoDB" id="279280at2"/>
<organism evidence="1 2">
    <name type="scientific">Mixta theicola</name>
    <dbReference type="NCBI Taxonomy" id="1458355"/>
    <lineage>
        <taxon>Bacteria</taxon>
        <taxon>Pseudomonadati</taxon>
        <taxon>Pseudomonadota</taxon>
        <taxon>Gammaproteobacteria</taxon>
        <taxon>Enterobacterales</taxon>
        <taxon>Erwiniaceae</taxon>
        <taxon>Mixta</taxon>
    </lineage>
</organism>
<keyword evidence="2" id="KW-1185">Reference proteome</keyword>
<reference evidence="2" key="1">
    <citation type="submission" date="2017-09" db="EMBL/GenBank/DDBJ databases">
        <authorList>
            <person name="Palmer M."/>
            <person name="Steenkamp E.T."/>
            <person name="Coetzee M.P."/>
            <person name="Avontuur J.R."/>
            <person name="Van Zyl E."/>
            <person name="Chan W.-Y."/>
            <person name="Blom J."/>
            <person name="Venter S.N."/>
        </authorList>
    </citation>
    <scope>NUCLEOTIDE SEQUENCE [LARGE SCALE GENOMIC DNA]</scope>
    <source>
        <strain evidence="2">QC88-366</strain>
    </source>
</reference>
<name>A0A2K1Q4F9_9GAMM</name>